<dbReference type="OrthoDB" id="9806226at2"/>
<dbReference type="STRING" id="1555112.LIP_1792"/>
<evidence type="ECO:0000256" key="1">
    <source>
        <dbReference type="ARBA" id="ARBA00022490"/>
    </source>
</evidence>
<evidence type="ECO:0000313" key="7">
    <source>
        <dbReference type="Proteomes" id="UP000065807"/>
    </source>
</evidence>
<evidence type="ECO:0000313" key="6">
    <source>
        <dbReference type="EMBL" id="BAS27636.1"/>
    </source>
</evidence>
<dbReference type="PANTHER" id="PTHR34298">
    <property type="entry name" value="SEGREGATION AND CONDENSATION PROTEIN B"/>
    <property type="match status" value="1"/>
</dbReference>
<dbReference type="PATRIC" id="fig|1555112.3.peg.1824"/>
<sequence>MTPEPEAVLEAVLFAAAEPIPLGRLAELLEMAPAVARGLVEAYAARLEQDVRRGVRLVEVAGGYRLETRPDLAPWVHQLERPDRKLRLSRAALECLAIVAYRQPVTRAEIEAVRGVQSDGVLRGLEEHGLVEEAGRKEAPGRPALYRTTPRFLDLFALKSLGELPRPEAPPAGAAERTSATG</sequence>
<dbReference type="InterPro" id="IPR005234">
    <property type="entry name" value="ScpB_csome_segregation"/>
</dbReference>
<reference evidence="7" key="1">
    <citation type="submission" date="2015-07" db="EMBL/GenBank/DDBJ databases">
        <title>Complete genome sequence and phylogenetic analysis of Limnochorda pilosa.</title>
        <authorList>
            <person name="Watanabe M."/>
            <person name="Kojima H."/>
            <person name="Fukui M."/>
        </authorList>
    </citation>
    <scope>NUCLEOTIDE SEQUENCE [LARGE SCALE GENOMIC DNA]</scope>
    <source>
        <strain evidence="7">HC45</strain>
    </source>
</reference>
<dbReference type="NCBIfam" id="TIGR00281">
    <property type="entry name" value="SMC-Scp complex subunit ScpB"/>
    <property type="match status" value="1"/>
</dbReference>
<proteinExistence type="predicted"/>
<dbReference type="Proteomes" id="UP000065807">
    <property type="component" value="Chromosome"/>
</dbReference>
<reference evidence="7" key="2">
    <citation type="journal article" date="2016" name="Int. J. Syst. Evol. Microbiol.">
        <title>Complete genome sequence and cell structure of Limnochorda pilosa, a Gram-negative spore-former within the phylum Firmicutes.</title>
        <authorList>
            <person name="Watanabe M."/>
            <person name="Kojima H."/>
            <person name="Fukui M."/>
        </authorList>
    </citation>
    <scope>NUCLEOTIDE SEQUENCE [LARGE SCALE GENOMIC DNA]</scope>
    <source>
        <strain evidence="7">HC45</strain>
    </source>
</reference>
<keyword evidence="4" id="KW-0131">Cell cycle</keyword>
<accession>A0A0K2SKK1</accession>
<keyword evidence="7" id="KW-1185">Reference proteome</keyword>
<keyword evidence="2" id="KW-0132">Cell division</keyword>
<feature type="region of interest" description="Disordered" evidence="5">
    <location>
        <begin position="163"/>
        <end position="182"/>
    </location>
</feature>
<dbReference type="InterPro" id="IPR036388">
    <property type="entry name" value="WH-like_DNA-bd_sf"/>
</dbReference>
<organism evidence="6 7">
    <name type="scientific">Limnochorda pilosa</name>
    <dbReference type="NCBI Taxonomy" id="1555112"/>
    <lineage>
        <taxon>Bacteria</taxon>
        <taxon>Bacillati</taxon>
        <taxon>Bacillota</taxon>
        <taxon>Limnochordia</taxon>
        <taxon>Limnochordales</taxon>
        <taxon>Limnochordaceae</taxon>
        <taxon>Limnochorda</taxon>
    </lineage>
</organism>
<feature type="compositionally biased region" description="Low complexity" evidence="5">
    <location>
        <begin position="171"/>
        <end position="182"/>
    </location>
</feature>
<dbReference type="EMBL" id="AP014924">
    <property type="protein sequence ID" value="BAS27636.1"/>
    <property type="molecule type" value="Genomic_DNA"/>
</dbReference>
<dbReference type="PANTHER" id="PTHR34298:SF2">
    <property type="entry name" value="SEGREGATION AND CONDENSATION PROTEIN B"/>
    <property type="match status" value="1"/>
</dbReference>
<dbReference type="GO" id="GO:0051301">
    <property type="term" value="P:cell division"/>
    <property type="evidence" value="ECO:0007669"/>
    <property type="project" value="UniProtKB-KW"/>
</dbReference>
<evidence type="ECO:0000256" key="4">
    <source>
        <dbReference type="ARBA" id="ARBA00023306"/>
    </source>
</evidence>
<dbReference type="Gene3D" id="1.10.10.10">
    <property type="entry name" value="Winged helix-like DNA-binding domain superfamily/Winged helix DNA-binding domain"/>
    <property type="match status" value="2"/>
</dbReference>
<dbReference type="SUPFAM" id="SSF46785">
    <property type="entry name" value="Winged helix' DNA-binding domain"/>
    <property type="match status" value="2"/>
</dbReference>
<dbReference type="PIRSF" id="PIRSF019345">
    <property type="entry name" value="ScpB"/>
    <property type="match status" value="1"/>
</dbReference>
<dbReference type="KEGG" id="lpil:LIP_1792"/>
<dbReference type="RefSeq" id="WP_068136769.1">
    <property type="nucleotide sequence ID" value="NZ_AP014924.1"/>
</dbReference>
<keyword evidence="3" id="KW-0159">Chromosome partition</keyword>
<dbReference type="GO" id="GO:0051304">
    <property type="term" value="P:chromosome separation"/>
    <property type="evidence" value="ECO:0007669"/>
    <property type="project" value="InterPro"/>
</dbReference>
<evidence type="ECO:0000256" key="2">
    <source>
        <dbReference type="ARBA" id="ARBA00022618"/>
    </source>
</evidence>
<name>A0A0K2SKK1_LIMPI</name>
<evidence type="ECO:0000256" key="5">
    <source>
        <dbReference type="SAM" id="MobiDB-lite"/>
    </source>
</evidence>
<dbReference type="Pfam" id="PF04079">
    <property type="entry name" value="SMC_ScpB"/>
    <property type="match status" value="1"/>
</dbReference>
<gene>
    <name evidence="6" type="ORF">LIP_1792</name>
</gene>
<dbReference type="InterPro" id="IPR036390">
    <property type="entry name" value="WH_DNA-bd_sf"/>
</dbReference>
<evidence type="ECO:0000256" key="3">
    <source>
        <dbReference type="ARBA" id="ARBA00022829"/>
    </source>
</evidence>
<keyword evidence="1" id="KW-0963">Cytoplasm</keyword>
<dbReference type="AlphaFoldDB" id="A0A0K2SKK1"/>
<protein>
    <submittedName>
        <fullName evidence="6">Segregation and condensation protein B</fullName>
    </submittedName>
</protein>